<proteinExistence type="predicted"/>
<evidence type="ECO:0000256" key="1">
    <source>
        <dbReference type="SAM" id="MobiDB-lite"/>
    </source>
</evidence>
<organism evidence="2 3">
    <name type="scientific">Mycobacterium tuberculosis</name>
    <dbReference type="NCBI Taxonomy" id="1773"/>
    <lineage>
        <taxon>Bacteria</taxon>
        <taxon>Bacillati</taxon>
        <taxon>Actinomycetota</taxon>
        <taxon>Actinomycetes</taxon>
        <taxon>Mycobacteriales</taxon>
        <taxon>Mycobacteriaceae</taxon>
        <taxon>Mycobacterium</taxon>
        <taxon>Mycobacterium tuberculosis complex</taxon>
    </lineage>
</organism>
<evidence type="ECO:0000313" key="3">
    <source>
        <dbReference type="Proteomes" id="UP000039021"/>
    </source>
</evidence>
<gene>
    <name evidence="2" type="ORF">ERS007739_05122</name>
</gene>
<accession>A0A916LG76</accession>
<feature type="compositionally biased region" description="Polar residues" evidence="1">
    <location>
        <begin position="7"/>
        <end position="22"/>
    </location>
</feature>
<sequence>MKICRTSGLSPNTASSFDTAMNSPWESFSTLLRRSR</sequence>
<dbReference type="AlphaFoldDB" id="A0A916LG76"/>
<reference evidence="3" key="1">
    <citation type="submission" date="2015-03" db="EMBL/GenBank/DDBJ databases">
        <authorList>
            <consortium name="Pathogen Informatics"/>
        </authorList>
    </citation>
    <scope>NUCLEOTIDE SEQUENCE [LARGE SCALE GENOMIC DNA]</scope>
    <source>
        <strain evidence="3">N09902308</strain>
    </source>
</reference>
<dbReference type="Proteomes" id="UP000039021">
    <property type="component" value="Unassembled WGS sequence"/>
</dbReference>
<evidence type="ECO:0000313" key="2">
    <source>
        <dbReference type="EMBL" id="CPB19985.1"/>
    </source>
</evidence>
<feature type="region of interest" description="Disordered" evidence="1">
    <location>
        <begin position="1"/>
        <end position="22"/>
    </location>
</feature>
<comment type="caution">
    <text evidence="2">The sequence shown here is derived from an EMBL/GenBank/DDBJ whole genome shotgun (WGS) entry which is preliminary data.</text>
</comment>
<protein>
    <submittedName>
        <fullName evidence="2">Uncharacterized protein</fullName>
    </submittedName>
</protein>
<name>A0A916LG76_MYCTX</name>
<dbReference type="EMBL" id="CSBK01003746">
    <property type="protein sequence ID" value="CPB19985.1"/>
    <property type="molecule type" value="Genomic_DNA"/>
</dbReference>